<feature type="repeat" description="WD" evidence="4">
    <location>
        <begin position="105"/>
        <end position="145"/>
    </location>
</feature>
<feature type="repeat" description="WD" evidence="4">
    <location>
        <begin position="19"/>
        <end position="60"/>
    </location>
</feature>
<protein>
    <submittedName>
        <fullName evidence="5">Uncharacterized protein</fullName>
    </submittedName>
</protein>
<dbReference type="FunFam" id="2.130.10.10:FF:000190">
    <property type="entry name" value="Nuclear pore complex subunit"/>
    <property type="match status" value="1"/>
</dbReference>
<comment type="similarity">
    <text evidence="1">Belongs to the WD repeat rae1 family.</text>
</comment>
<evidence type="ECO:0000313" key="5">
    <source>
        <dbReference type="EMBL" id="TPX32638.1"/>
    </source>
</evidence>
<dbReference type="OrthoDB" id="256303at2759"/>
<sequence>MAASSQAQLYDHKQSIDITQPPTDSISALEFNPTQDIIAASSWDNMIRLWQVDTNSGQSMARHAYGHDQPVLDISWAKDGTKLFSAGADKMGKVLDMNTLQAVQFAQHDAPIKCVKALDNQCIITGSWDKTLRVWDLRQQTPAMVMNVPERIYAMDVVSNLLVVGTAERGIVIYNLQNPQQPFKSMISPLKWQTRCLAAFPDGKGFAIGSIEGRVGIQYVEDKDSSLNFSFKCHRGNNNDVYAVNEISFHPVHGTFSTAGSDGTFNFWDKDSKQRLKTSTAINDPAQPNVLCPIPATSFNRDGRIFAYAASYDWSRGYEHSRQGQRHRILLYAVKDDDVKQRNQKKPAGR</sequence>
<reference evidence="5 6" key="1">
    <citation type="journal article" date="2019" name="Sci. Rep.">
        <title>Comparative genomics of chytrid fungi reveal insights into the obligate biotrophic and pathogenic lifestyle of Synchytrium endobioticum.</title>
        <authorList>
            <person name="van de Vossenberg B.T.L.H."/>
            <person name="Warris S."/>
            <person name="Nguyen H.D.T."/>
            <person name="van Gent-Pelzer M.P.E."/>
            <person name="Joly D.L."/>
            <person name="van de Geest H.C."/>
            <person name="Bonants P.J.M."/>
            <person name="Smith D.S."/>
            <person name="Levesque C.A."/>
            <person name="van der Lee T.A.J."/>
        </authorList>
    </citation>
    <scope>NUCLEOTIDE SEQUENCE [LARGE SCALE GENOMIC DNA]</scope>
    <source>
        <strain evidence="5 6">JEL517</strain>
    </source>
</reference>
<evidence type="ECO:0000256" key="1">
    <source>
        <dbReference type="ARBA" id="ARBA00007830"/>
    </source>
</evidence>
<dbReference type="InterPro" id="IPR019775">
    <property type="entry name" value="WD40_repeat_CS"/>
</dbReference>
<organism evidence="5 6">
    <name type="scientific">Synchytrium microbalum</name>
    <dbReference type="NCBI Taxonomy" id="1806994"/>
    <lineage>
        <taxon>Eukaryota</taxon>
        <taxon>Fungi</taxon>
        <taxon>Fungi incertae sedis</taxon>
        <taxon>Chytridiomycota</taxon>
        <taxon>Chytridiomycota incertae sedis</taxon>
        <taxon>Chytridiomycetes</taxon>
        <taxon>Synchytriales</taxon>
        <taxon>Synchytriaceae</taxon>
        <taxon>Synchytrium</taxon>
    </lineage>
</organism>
<keyword evidence="3" id="KW-0677">Repeat</keyword>
<dbReference type="EMBL" id="QEAO01000028">
    <property type="protein sequence ID" value="TPX32638.1"/>
    <property type="molecule type" value="Genomic_DNA"/>
</dbReference>
<evidence type="ECO:0000256" key="3">
    <source>
        <dbReference type="ARBA" id="ARBA00022737"/>
    </source>
</evidence>
<gene>
    <name evidence="5" type="ORF">SmJEL517_g04315</name>
</gene>
<dbReference type="RefSeq" id="XP_031023816.1">
    <property type="nucleotide sequence ID" value="XM_031170243.1"/>
</dbReference>
<dbReference type="PROSITE" id="PS50294">
    <property type="entry name" value="WD_REPEATS_REGION"/>
    <property type="match status" value="2"/>
</dbReference>
<dbReference type="PRINTS" id="PR00320">
    <property type="entry name" value="GPROTEINBRPT"/>
</dbReference>
<feature type="repeat" description="WD" evidence="4">
    <location>
        <begin position="64"/>
        <end position="105"/>
    </location>
</feature>
<dbReference type="InterPro" id="IPR015943">
    <property type="entry name" value="WD40/YVTN_repeat-like_dom_sf"/>
</dbReference>
<dbReference type="STRING" id="1806994.A0A507BZU4"/>
<dbReference type="InterPro" id="IPR036322">
    <property type="entry name" value="WD40_repeat_dom_sf"/>
</dbReference>
<evidence type="ECO:0000256" key="4">
    <source>
        <dbReference type="PROSITE-ProRule" id="PRU00221"/>
    </source>
</evidence>
<comment type="caution">
    <text evidence="5">The sequence shown here is derived from an EMBL/GenBank/DDBJ whole genome shotgun (WGS) entry which is preliminary data.</text>
</comment>
<keyword evidence="6" id="KW-1185">Reference proteome</keyword>
<dbReference type="AlphaFoldDB" id="A0A507BZU4"/>
<evidence type="ECO:0000313" key="6">
    <source>
        <dbReference type="Proteomes" id="UP000319731"/>
    </source>
</evidence>
<name>A0A507BZU4_9FUNG</name>
<dbReference type="GeneID" id="42005540"/>
<dbReference type="Pfam" id="PF00400">
    <property type="entry name" value="WD40"/>
    <property type="match status" value="4"/>
</dbReference>
<dbReference type="Gene3D" id="2.130.10.10">
    <property type="entry name" value="YVTN repeat-like/Quinoprotein amine dehydrogenase"/>
    <property type="match status" value="1"/>
</dbReference>
<dbReference type="SMART" id="SM00320">
    <property type="entry name" value="WD40"/>
    <property type="match status" value="4"/>
</dbReference>
<proteinExistence type="inferred from homology"/>
<accession>A0A507BZU4</accession>
<dbReference type="InterPro" id="IPR001680">
    <property type="entry name" value="WD40_rpt"/>
</dbReference>
<feature type="repeat" description="WD" evidence="4">
    <location>
        <begin position="237"/>
        <end position="278"/>
    </location>
</feature>
<dbReference type="SUPFAM" id="SSF50978">
    <property type="entry name" value="WD40 repeat-like"/>
    <property type="match status" value="1"/>
</dbReference>
<dbReference type="InterPro" id="IPR020472">
    <property type="entry name" value="WD40_PAC1"/>
</dbReference>
<dbReference type="PROSITE" id="PS00678">
    <property type="entry name" value="WD_REPEATS_1"/>
    <property type="match status" value="1"/>
</dbReference>
<evidence type="ECO:0000256" key="2">
    <source>
        <dbReference type="ARBA" id="ARBA00022574"/>
    </source>
</evidence>
<dbReference type="PROSITE" id="PS50082">
    <property type="entry name" value="WD_REPEATS_2"/>
    <property type="match status" value="4"/>
</dbReference>
<dbReference type="PANTHER" id="PTHR10971">
    <property type="entry name" value="MRNA EXPORT FACTOR AND BUB3"/>
    <property type="match status" value="1"/>
</dbReference>
<dbReference type="Proteomes" id="UP000319731">
    <property type="component" value="Unassembled WGS sequence"/>
</dbReference>
<keyword evidence="2 4" id="KW-0853">WD repeat</keyword>